<dbReference type="Pfam" id="PF12872">
    <property type="entry name" value="OST-HTH"/>
    <property type="match status" value="1"/>
</dbReference>
<protein>
    <submittedName>
        <fullName evidence="3">AGAP011090-PA</fullName>
    </submittedName>
</protein>
<dbReference type="VEuPathDB" id="VectorBase:AGAP029632"/>
<reference evidence="3" key="4">
    <citation type="journal article" date="2007" name="Genome Biol.">
        <title>Update of the Anopheles gambiae PEST genome assembly.</title>
        <authorList>
            <person name="Sharakhova M.V."/>
            <person name="Hammond M.P."/>
            <person name="Lobo N.F."/>
            <person name="Krzywinski J."/>
            <person name="Unger M.F."/>
            <person name="Hillenmeyer M.E."/>
            <person name="Bruggner R.V."/>
            <person name="Birney E."/>
            <person name="Collins F.H."/>
        </authorList>
    </citation>
    <scope>NUCLEOTIDE SEQUENCE</scope>
    <source>
        <strain evidence="3">PEST</strain>
    </source>
</reference>
<proteinExistence type="predicted"/>
<accession>Q5TVX1</accession>
<dbReference type="eggNOG" id="KOG2039">
    <property type="taxonomic scope" value="Eukaryota"/>
</dbReference>
<organism evidence="3">
    <name type="scientific">Anopheles gambiae</name>
    <name type="common">African malaria mosquito</name>
    <dbReference type="NCBI Taxonomy" id="7165"/>
    <lineage>
        <taxon>Eukaryota</taxon>
        <taxon>Metazoa</taxon>
        <taxon>Ecdysozoa</taxon>
        <taxon>Arthropoda</taxon>
        <taxon>Hexapoda</taxon>
        <taxon>Insecta</taxon>
        <taxon>Pterygota</taxon>
        <taxon>Neoptera</taxon>
        <taxon>Endopterygota</taxon>
        <taxon>Diptera</taxon>
        <taxon>Nematocera</taxon>
        <taxon>Culicoidea</taxon>
        <taxon>Culicidae</taxon>
        <taxon>Anophelinae</taxon>
        <taxon>Anopheles</taxon>
    </lineage>
</organism>
<dbReference type="InterPro" id="IPR041966">
    <property type="entry name" value="LOTUS-like"/>
</dbReference>
<gene>
    <name evidence="3" type="primary">GPRNND1</name>
    <name evidence="3" type="ORF">AgaP_AGAP011090</name>
</gene>
<sequence>MPSPSGNTKTATATPTNGGGGGSALSEEALAAISVVRALVASRKETSNVLSVLRDYRQLEGDPLPYRKFGFSTVEEFLLASGEFLIKASAGESTRIYIKPNRDSAHIQNMVAAQKTTKSGGSGKKSSFVALRQPTGPWSAKGFASPATAYSRIYQQMSVGGRTTNSGSGYSPKNGGGGQQQAQGQQLRAITKSKAAASTQQNAQRNGNSASPEANNNSRSTKNYNLNGGGQQQLSSNDLRHRLNERNSTLSRSSVEMRQAAKALATVSSNVVGV</sequence>
<feature type="region of interest" description="Disordered" evidence="1">
    <location>
        <begin position="160"/>
        <end position="235"/>
    </location>
</feature>
<dbReference type="InterPro" id="IPR025605">
    <property type="entry name" value="OST-HTH/LOTUS_dom"/>
</dbReference>
<dbReference type="STRING" id="7165.Q5TVX1"/>
<comment type="caution">
    <text evidence="3">The sequence shown here is derived from an EMBL/GenBank/DDBJ whole genome shotgun (WGS) entry which is preliminary data.</text>
</comment>
<dbReference type="EMBL" id="AAAB01008816">
    <property type="protein sequence ID" value="EAL41620.1"/>
    <property type="molecule type" value="Genomic_DNA"/>
</dbReference>
<dbReference type="PROSITE" id="PS51644">
    <property type="entry name" value="HTH_OST"/>
    <property type="match status" value="1"/>
</dbReference>
<reference evidence="3" key="2">
    <citation type="submission" date="2002-03" db="EMBL/GenBank/DDBJ databases">
        <authorList>
            <consortium name="The Anopheles Genome Sequencing Consortium"/>
        </authorList>
    </citation>
    <scope>NUCLEOTIDE SEQUENCE</scope>
    <source>
        <strain evidence="3">PEST</strain>
    </source>
</reference>
<reference evidence="3" key="5">
    <citation type="submission" date="2011-05" db="EMBL/GenBank/DDBJ databases">
        <authorList>
            <consortium name="VectorBase"/>
        </authorList>
    </citation>
    <scope>NUCLEOTIDE SEQUENCE</scope>
    <source>
        <strain evidence="3">PEST</strain>
    </source>
</reference>
<feature type="region of interest" description="Disordered" evidence="1">
    <location>
        <begin position="1"/>
        <end position="24"/>
    </location>
</feature>
<reference evidence="3" key="1">
    <citation type="journal article" date="2002" name="Science">
        <title>The genome sequence of the malaria mosquito Anopheles gambiae.</title>
        <authorList>
            <person name="Holt R.A."/>
            <person name="Subramanian G.M."/>
            <person name="Halpern A."/>
            <person name="Sutton G.G."/>
            <person name="Charlab R."/>
            <person name="Nusskern D.R."/>
            <person name="Wincker P."/>
            <person name="Clark A.G."/>
            <person name="Ribeiro J.M."/>
            <person name="Wides R."/>
            <person name="Salzberg S.L."/>
            <person name="Loftus B."/>
            <person name="Yandell M."/>
            <person name="Majoros W.H."/>
            <person name="Rusch D.B."/>
            <person name="Lai Z."/>
            <person name="Kraft C.L."/>
            <person name="Abril J.F."/>
            <person name="Anthouard V."/>
            <person name="Arensburger P."/>
            <person name="Atkinson P.W."/>
            <person name="Baden H."/>
            <person name="de Berardinis V."/>
            <person name="Baldwin D."/>
            <person name="Benes V."/>
            <person name="Biedler J."/>
            <person name="Blass C."/>
            <person name="Bolanos R."/>
            <person name="Boscus D."/>
            <person name="Barnstead M."/>
            <person name="Cai S."/>
            <person name="Center A."/>
            <person name="Chaturverdi K."/>
            <person name="Christophides G.K."/>
            <person name="Chrystal M.A."/>
            <person name="Clamp M."/>
            <person name="Cravchik A."/>
            <person name="Curwen V."/>
            <person name="Dana A."/>
            <person name="Delcher A."/>
            <person name="Dew I."/>
            <person name="Evans C.A."/>
            <person name="Flanigan M."/>
            <person name="Grundschober-Freimoser A."/>
            <person name="Friedli L."/>
            <person name="Gu Z."/>
            <person name="Guan P."/>
            <person name="Guigo R."/>
            <person name="Hillenmeyer M.E."/>
            <person name="Hladun S.L."/>
            <person name="Hogan J.R."/>
            <person name="Hong Y.S."/>
            <person name="Hoover J."/>
            <person name="Jaillon O."/>
            <person name="Ke Z."/>
            <person name="Kodira C."/>
            <person name="Kokoza E."/>
            <person name="Koutsos A."/>
            <person name="Letunic I."/>
            <person name="Levitsky A."/>
            <person name="Liang Y."/>
            <person name="Lin J.J."/>
            <person name="Lobo N.F."/>
            <person name="Lopez J.R."/>
            <person name="Malek J.A."/>
            <person name="McIntosh T.C."/>
            <person name="Meister S."/>
            <person name="Miller J."/>
            <person name="Mobarry C."/>
            <person name="Mongin E."/>
            <person name="Murphy S.D."/>
            <person name="O'Brochta D.A."/>
            <person name="Pfannkoch C."/>
            <person name="Qi R."/>
            <person name="Regier M.A."/>
            <person name="Remington K."/>
            <person name="Shao H."/>
            <person name="Sharakhova M.V."/>
            <person name="Sitter C.D."/>
            <person name="Shetty J."/>
            <person name="Smith T.J."/>
            <person name="Strong R."/>
            <person name="Sun J."/>
            <person name="Thomasova D."/>
            <person name="Ton L.Q."/>
            <person name="Topalis P."/>
            <person name="Tu Z."/>
            <person name="Unger M.F."/>
            <person name="Walenz B."/>
            <person name="Wang A."/>
            <person name="Wang J."/>
            <person name="Wang M."/>
            <person name="Wang X."/>
            <person name="Woodford K.J."/>
            <person name="Wortman J.R."/>
            <person name="Wu M."/>
            <person name="Yao A."/>
            <person name="Zdobnov E.M."/>
            <person name="Zhang H."/>
            <person name="Zhao Q."/>
            <person name="Zhao S."/>
            <person name="Zhu S.C."/>
            <person name="Zhimulev I."/>
            <person name="Coluzzi M."/>
            <person name="della Torre A."/>
            <person name="Roth C.W."/>
            <person name="Louis C."/>
            <person name="Kalush F."/>
            <person name="Mural R.J."/>
            <person name="Myers E.W."/>
            <person name="Adams M.D."/>
            <person name="Smith H.O."/>
            <person name="Broder S."/>
            <person name="Gardner M.J."/>
            <person name="Fraser C.M."/>
            <person name="Birney E."/>
            <person name="Bork P."/>
            <person name="Brey P.T."/>
            <person name="Venter J.C."/>
            <person name="Weissenbach J."/>
            <person name="Kafatos F.C."/>
            <person name="Collins F.H."/>
            <person name="Hoffman S.L."/>
        </authorList>
    </citation>
    <scope>NUCLEOTIDE SEQUENCE [LARGE SCALE GENOMIC DNA]</scope>
    <source>
        <strain evidence="3">PEST</strain>
    </source>
</reference>
<dbReference type="VEuPathDB" id="VectorBase:AGAMI1_008379"/>
<evidence type="ECO:0000313" key="3">
    <source>
        <dbReference type="EMBL" id="EAL41620.1"/>
    </source>
</evidence>
<feature type="compositionally biased region" description="Polar residues" evidence="1">
    <location>
        <begin position="196"/>
        <end position="235"/>
    </location>
</feature>
<reference evidence="3" key="3">
    <citation type="journal article" date="2004" name="Trends Parasitol.">
        <title>The Anopheles gambiae genome: an update.</title>
        <authorList>
            <person name="Mongin E."/>
            <person name="Louis C."/>
            <person name="Holt R.A."/>
            <person name="Birney E."/>
            <person name="Collins F.H."/>
        </authorList>
    </citation>
    <scope>NUCLEOTIDE SEQUENCE</scope>
    <source>
        <strain evidence="3">PEST</strain>
    </source>
</reference>
<dbReference type="CDD" id="cd09972">
    <property type="entry name" value="LOTUS_TDRD_OSKAR"/>
    <property type="match status" value="1"/>
</dbReference>
<dbReference type="PaxDb" id="7165-AGAP011090-PA"/>
<dbReference type="AlphaFoldDB" id="Q5TVX1"/>
<evidence type="ECO:0000256" key="1">
    <source>
        <dbReference type="SAM" id="MobiDB-lite"/>
    </source>
</evidence>
<feature type="domain" description="HTH OST-type" evidence="2">
    <location>
        <begin position="28"/>
        <end position="102"/>
    </location>
</feature>
<evidence type="ECO:0000259" key="2">
    <source>
        <dbReference type="PROSITE" id="PS51644"/>
    </source>
</evidence>
<name>Q5TVX1_ANOGA</name>
<dbReference type="HOGENOM" id="CLU_1017662_0_0_1"/>
<dbReference type="Gene3D" id="3.30.420.610">
    <property type="entry name" value="LOTUS domain-like"/>
    <property type="match status" value="1"/>
</dbReference>
<feature type="compositionally biased region" description="Low complexity" evidence="1">
    <location>
        <begin position="1"/>
        <end position="16"/>
    </location>
</feature>
<feature type="non-terminal residue" evidence="3">
    <location>
        <position position="274"/>
    </location>
</feature>